<dbReference type="AlphaFoldDB" id="A0A1X2GDF9"/>
<proteinExistence type="predicted"/>
<keyword evidence="1" id="KW-0547">Nucleotide-binding</keyword>
<evidence type="ECO:0000256" key="2">
    <source>
        <dbReference type="ARBA" id="ARBA00023134"/>
    </source>
</evidence>
<name>A0A1X2GDF9_9FUNG</name>
<organism evidence="3 4">
    <name type="scientific">Hesseltinella vesiculosa</name>
    <dbReference type="NCBI Taxonomy" id="101127"/>
    <lineage>
        <taxon>Eukaryota</taxon>
        <taxon>Fungi</taxon>
        <taxon>Fungi incertae sedis</taxon>
        <taxon>Mucoromycota</taxon>
        <taxon>Mucoromycotina</taxon>
        <taxon>Mucoromycetes</taxon>
        <taxon>Mucorales</taxon>
        <taxon>Cunninghamellaceae</taxon>
        <taxon>Hesseltinella</taxon>
    </lineage>
</organism>
<accession>A0A1X2GDF9</accession>
<evidence type="ECO:0000256" key="1">
    <source>
        <dbReference type="ARBA" id="ARBA00022741"/>
    </source>
</evidence>
<sequence length="135" mass="16212">MDTLLQEKNLVSAFEKLSPETIRIARLDSMKPFQRLPNTCLELSVEQCQPTIDFPKRPAWSYDITKEQLELQEKRAFDQWKVSLYETYGHSGQLSWFEQNLEVWRQLWRVLEMSDILLLVMDIRKGRKKCYRMIP</sequence>
<evidence type="ECO:0000313" key="3">
    <source>
        <dbReference type="EMBL" id="ORX51283.1"/>
    </source>
</evidence>
<dbReference type="STRING" id="101127.A0A1X2GDF9"/>
<dbReference type="Proteomes" id="UP000242146">
    <property type="component" value="Unassembled WGS sequence"/>
</dbReference>
<dbReference type="GO" id="GO:0003924">
    <property type="term" value="F:GTPase activity"/>
    <property type="evidence" value="ECO:0007669"/>
    <property type="project" value="InterPro"/>
</dbReference>
<comment type="caution">
    <text evidence="3">The sequence shown here is derived from an EMBL/GenBank/DDBJ whole genome shotgun (WGS) entry which is preliminary data.</text>
</comment>
<dbReference type="OrthoDB" id="61815at2759"/>
<reference evidence="3 4" key="1">
    <citation type="submission" date="2016-07" db="EMBL/GenBank/DDBJ databases">
        <title>Pervasive Adenine N6-methylation of Active Genes in Fungi.</title>
        <authorList>
            <consortium name="DOE Joint Genome Institute"/>
            <person name="Mondo S.J."/>
            <person name="Dannebaum R.O."/>
            <person name="Kuo R.C."/>
            <person name="Labutti K."/>
            <person name="Haridas S."/>
            <person name="Kuo A."/>
            <person name="Salamov A."/>
            <person name="Ahrendt S.R."/>
            <person name="Lipzen A."/>
            <person name="Sullivan W."/>
            <person name="Andreopoulos W.B."/>
            <person name="Clum A."/>
            <person name="Lindquist E."/>
            <person name="Daum C."/>
            <person name="Ramamoorthy G.K."/>
            <person name="Gryganskyi A."/>
            <person name="Culley D."/>
            <person name="Magnuson J.K."/>
            <person name="James T.Y."/>
            <person name="O'Malley M.A."/>
            <person name="Stajich J.E."/>
            <person name="Spatafora J.W."/>
            <person name="Visel A."/>
            <person name="Grigoriev I.V."/>
        </authorList>
    </citation>
    <scope>NUCLEOTIDE SEQUENCE [LARGE SCALE GENOMIC DNA]</scope>
    <source>
        <strain evidence="3 4">NRRL 3301</strain>
    </source>
</reference>
<evidence type="ECO:0000313" key="4">
    <source>
        <dbReference type="Proteomes" id="UP000242146"/>
    </source>
</evidence>
<keyword evidence="4" id="KW-1185">Reference proteome</keyword>
<protein>
    <submittedName>
        <fullName evidence="3">Uncharacterized protein</fullName>
    </submittedName>
</protein>
<dbReference type="GO" id="GO:0005525">
    <property type="term" value="F:GTP binding"/>
    <property type="evidence" value="ECO:0007669"/>
    <property type="project" value="UniProtKB-KW"/>
</dbReference>
<gene>
    <name evidence="3" type="ORF">DM01DRAFT_128445</name>
</gene>
<dbReference type="InterPro" id="IPR043358">
    <property type="entry name" value="GNL1-like"/>
</dbReference>
<keyword evidence="2" id="KW-0342">GTP-binding</keyword>
<dbReference type="EMBL" id="MCGT01000021">
    <property type="protein sequence ID" value="ORX51283.1"/>
    <property type="molecule type" value="Genomic_DNA"/>
</dbReference>
<dbReference type="PANTHER" id="PTHR45709:SF3">
    <property type="entry name" value="GUANINE NUCLEOTIDE-BINDING PROTEIN-LIKE 1"/>
    <property type="match status" value="1"/>
</dbReference>
<dbReference type="PANTHER" id="PTHR45709">
    <property type="entry name" value="LARGE SUBUNIT GTPASE 1 HOMOLOG-RELATED"/>
    <property type="match status" value="1"/>
</dbReference>